<feature type="transmembrane region" description="Helical" evidence="1">
    <location>
        <begin position="189"/>
        <end position="212"/>
    </location>
</feature>
<keyword evidence="3" id="KW-0012">Acyltransferase</keyword>
<dbReference type="EMBL" id="CWJL01000105">
    <property type="protein sequence ID" value="CRY69757.1"/>
    <property type="molecule type" value="Genomic_DNA"/>
</dbReference>
<protein>
    <submittedName>
        <fullName evidence="3">Acyltransferase family</fullName>
    </submittedName>
</protein>
<organism evidence="3 4">
    <name type="scientific">Yersinia pekkanenii</name>
    <dbReference type="NCBI Taxonomy" id="1288385"/>
    <lineage>
        <taxon>Bacteria</taxon>
        <taxon>Pseudomonadati</taxon>
        <taxon>Pseudomonadota</taxon>
        <taxon>Gammaproteobacteria</taxon>
        <taxon>Enterobacterales</taxon>
        <taxon>Yersiniaceae</taxon>
        <taxon>Yersinia</taxon>
    </lineage>
</organism>
<dbReference type="PANTHER" id="PTHR23028">
    <property type="entry name" value="ACETYLTRANSFERASE"/>
    <property type="match status" value="1"/>
</dbReference>
<dbReference type="Pfam" id="PF01757">
    <property type="entry name" value="Acyl_transf_3"/>
    <property type="match status" value="1"/>
</dbReference>
<dbReference type="Proteomes" id="UP000044625">
    <property type="component" value="Unassembled WGS sequence"/>
</dbReference>
<feature type="transmembrane region" description="Helical" evidence="1">
    <location>
        <begin position="12"/>
        <end position="34"/>
    </location>
</feature>
<dbReference type="InterPro" id="IPR002656">
    <property type="entry name" value="Acyl_transf_3_dom"/>
</dbReference>
<feature type="transmembrane region" description="Helical" evidence="1">
    <location>
        <begin position="54"/>
        <end position="72"/>
    </location>
</feature>
<evidence type="ECO:0000313" key="4">
    <source>
        <dbReference type="Proteomes" id="UP000044625"/>
    </source>
</evidence>
<keyword evidence="3" id="KW-0808">Transferase</keyword>
<feature type="transmembrane region" description="Helical" evidence="1">
    <location>
        <begin position="232"/>
        <end position="249"/>
    </location>
</feature>
<keyword evidence="1" id="KW-1133">Transmembrane helix</keyword>
<keyword evidence="4" id="KW-1185">Reference proteome</keyword>
<sequence length="343" mass="38613">MIFHNSPYAFMYSGAAAVGMFFVLSGFILSYCILSKSDVVDTVAGMTAKRYFRLLPPALGSCIIAFLIFKYIPVDNSLLTDWARNYGIKDPSLFNAIYSGTISSFFSGSSPYNWSLWTMKIEIFGSLMVFFLCGILPRIRIKKTIVIIAMIIPFFMNIKKGDDIYYAAFLSGVLIYLIKIKLSPKAGILILLTPPFLLAGLFFCGYITNGAFYKNFNYLMSIKIDGRSIDNYTLFNNIAGVIIIFSIIKTDFLSRILSHKFLVRMGALSFSVYVLHQPILYVTCPYIFNFMSAYGIEYSHAALIASVITVPIVYVLSIPYHNYVDIFSVKISNNIKNIVLVAR</sequence>
<feature type="transmembrane region" description="Helical" evidence="1">
    <location>
        <begin position="114"/>
        <end position="134"/>
    </location>
</feature>
<feature type="transmembrane region" description="Helical" evidence="1">
    <location>
        <begin position="164"/>
        <end position="182"/>
    </location>
</feature>
<evidence type="ECO:0000313" key="3">
    <source>
        <dbReference type="EMBL" id="CRY69757.1"/>
    </source>
</evidence>
<dbReference type="PANTHER" id="PTHR23028:SF134">
    <property type="entry name" value="PUTATIVE (AFU_ORTHOLOGUE AFUA_4G08520)-RELATED"/>
    <property type="match status" value="1"/>
</dbReference>
<dbReference type="InterPro" id="IPR050879">
    <property type="entry name" value="Acyltransferase_3"/>
</dbReference>
<feature type="transmembrane region" description="Helical" evidence="1">
    <location>
        <begin position="261"/>
        <end position="288"/>
    </location>
</feature>
<evidence type="ECO:0000259" key="2">
    <source>
        <dbReference type="Pfam" id="PF01757"/>
    </source>
</evidence>
<proteinExistence type="predicted"/>
<feature type="domain" description="Acyltransferase 3" evidence="2">
    <location>
        <begin position="11"/>
        <end position="317"/>
    </location>
</feature>
<evidence type="ECO:0000256" key="1">
    <source>
        <dbReference type="SAM" id="Phobius"/>
    </source>
</evidence>
<comment type="caution">
    <text evidence="3">The sequence shown here is derived from an EMBL/GenBank/DDBJ whole genome shotgun (WGS) entry which is preliminary data.</text>
</comment>
<accession>A0ABP2A024</accession>
<keyword evidence="1" id="KW-0472">Membrane</keyword>
<name>A0ABP2A024_9GAMM</name>
<dbReference type="GO" id="GO:0016746">
    <property type="term" value="F:acyltransferase activity"/>
    <property type="evidence" value="ECO:0007669"/>
    <property type="project" value="UniProtKB-KW"/>
</dbReference>
<gene>
    <name evidence="3" type="ORF">ERS137968_04913</name>
</gene>
<feature type="transmembrane region" description="Helical" evidence="1">
    <location>
        <begin position="141"/>
        <end position="158"/>
    </location>
</feature>
<reference evidence="3 4" key="1">
    <citation type="submission" date="2015-03" db="EMBL/GenBank/DDBJ databases">
        <authorList>
            <consortium name="Pathogen Informatics"/>
            <person name="Murphy D."/>
        </authorList>
    </citation>
    <scope>NUCLEOTIDE SEQUENCE [LARGE SCALE GENOMIC DNA]</scope>
    <source>
        <strain evidence="4">type strain: CIP110230</strain>
    </source>
</reference>
<feature type="transmembrane region" description="Helical" evidence="1">
    <location>
        <begin position="300"/>
        <end position="320"/>
    </location>
</feature>
<keyword evidence="1" id="KW-0812">Transmembrane</keyword>